<dbReference type="RefSeq" id="WP_219238590.1">
    <property type="nucleotide sequence ID" value="NZ_JAHWZX010000010.1"/>
</dbReference>
<dbReference type="Proteomes" id="UP001197214">
    <property type="component" value="Unassembled WGS sequence"/>
</dbReference>
<feature type="transmembrane region" description="Helical" evidence="1">
    <location>
        <begin position="35"/>
        <end position="55"/>
    </location>
</feature>
<name>A0ABS6XMN7_9SPHN</name>
<organism evidence="2 3">
    <name type="scientific">Stakelama flava</name>
    <dbReference type="NCBI Taxonomy" id="2860338"/>
    <lineage>
        <taxon>Bacteria</taxon>
        <taxon>Pseudomonadati</taxon>
        <taxon>Pseudomonadota</taxon>
        <taxon>Alphaproteobacteria</taxon>
        <taxon>Sphingomonadales</taxon>
        <taxon>Sphingomonadaceae</taxon>
        <taxon>Stakelama</taxon>
    </lineage>
</organism>
<evidence type="ECO:0000313" key="3">
    <source>
        <dbReference type="Proteomes" id="UP001197214"/>
    </source>
</evidence>
<proteinExistence type="predicted"/>
<protein>
    <submittedName>
        <fullName evidence="2">Uncharacterized protein</fullName>
    </submittedName>
</protein>
<gene>
    <name evidence="2" type="ORF">KY084_11350</name>
</gene>
<comment type="caution">
    <text evidence="2">The sequence shown here is derived from an EMBL/GenBank/DDBJ whole genome shotgun (WGS) entry which is preliminary data.</text>
</comment>
<keyword evidence="1" id="KW-0472">Membrane</keyword>
<sequence length="72" mass="7777">MRVLIEVLYIVAGLAAVVLLGWLSAWSYPLGRHDIWLVTGAAVVVVVLMGVWPVMRAYRADRLALDGAGGND</sequence>
<reference evidence="2 3" key="1">
    <citation type="submission" date="2021-07" db="EMBL/GenBank/DDBJ databases">
        <title>Stakelama flava sp. nov., a novel endophytic bacterium isolated from branch of Kandelia candel.</title>
        <authorList>
            <person name="Tuo L."/>
        </authorList>
    </citation>
    <scope>NUCLEOTIDE SEQUENCE [LARGE SCALE GENOMIC DNA]</scope>
    <source>
        <strain evidence="2 3">CBK3Z-3</strain>
    </source>
</reference>
<evidence type="ECO:0000256" key="1">
    <source>
        <dbReference type="SAM" id="Phobius"/>
    </source>
</evidence>
<keyword evidence="1" id="KW-1133">Transmembrane helix</keyword>
<dbReference type="EMBL" id="JAHWZX010000010">
    <property type="protein sequence ID" value="MBW4331462.1"/>
    <property type="molecule type" value="Genomic_DNA"/>
</dbReference>
<evidence type="ECO:0000313" key="2">
    <source>
        <dbReference type="EMBL" id="MBW4331462.1"/>
    </source>
</evidence>
<feature type="transmembrane region" description="Helical" evidence="1">
    <location>
        <begin position="7"/>
        <end position="29"/>
    </location>
</feature>
<accession>A0ABS6XMN7</accession>
<keyword evidence="3" id="KW-1185">Reference proteome</keyword>
<keyword evidence="1" id="KW-0812">Transmembrane</keyword>